<feature type="compositionally biased region" description="Basic and acidic residues" evidence="1">
    <location>
        <begin position="191"/>
        <end position="202"/>
    </location>
</feature>
<protein>
    <recommendedName>
        <fullName evidence="4">PH domain-containing protein</fullName>
    </recommendedName>
</protein>
<dbReference type="AlphaFoldDB" id="A0AAV4SSA6"/>
<dbReference type="Proteomes" id="UP001054945">
    <property type="component" value="Unassembled WGS sequence"/>
</dbReference>
<accession>A0AAV4SSA6</accession>
<evidence type="ECO:0000313" key="2">
    <source>
        <dbReference type="EMBL" id="GIY36179.1"/>
    </source>
</evidence>
<comment type="caution">
    <text evidence="2">The sequence shown here is derived from an EMBL/GenBank/DDBJ whole genome shotgun (WGS) entry which is preliminary data.</text>
</comment>
<dbReference type="EMBL" id="BPLR01010018">
    <property type="protein sequence ID" value="GIY36179.1"/>
    <property type="molecule type" value="Genomic_DNA"/>
</dbReference>
<proteinExistence type="predicted"/>
<organism evidence="2 3">
    <name type="scientific">Caerostris extrusa</name>
    <name type="common">Bark spider</name>
    <name type="synonym">Caerostris bankana</name>
    <dbReference type="NCBI Taxonomy" id="172846"/>
    <lineage>
        <taxon>Eukaryota</taxon>
        <taxon>Metazoa</taxon>
        <taxon>Ecdysozoa</taxon>
        <taxon>Arthropoda</taxon>
        <taxon>Chelicerata</taxon>
        <taxon>Arachnida</taxon>
        <taxon>Araneae</taxon>
        <taxon>Araneomorphae</taxon>
        <taxon>Entelegynae</taxon>
        <taxon>Araneoidea</taxon>
        <taxon>Araneidae</taxon>
        <taxon>Caerostris</taxon>
    </lineage>
</organism>
<name>A0AAV4SSA6_CAEEX</name>
<reference evidence="2 3" key="1">
    <citation type="submission" date="2021-06" db="EMBL/GenBank/DDBJ databases">
        <title>Caerostris extrusa draft genome.</title>
        <authorList>
            <person name="Kono N."/>
            <person name="Arakawa K."/>
        </authorList>
    </citation>
    <scope>NUCLEOTIDE SEQUENCE [LARGE SCALE GENOMIC DNA]</scope>
</reference>
<feature type="region of interest" description="Disordered" evidence="1">
    <location>
        <begin position="172"/>
        <end position="213"/>
    </location>
</feature>
<evidence type="ECO:0000313" key="3">
    <source>
        <dbReference type="Proteomes" id="UP001054945"/>
    </source>
</evidence>
<feature type="region of interest" description="Disordered" evidence="1">
    <location>
        <begin position="39"/>
        <end position="66"/>
    </location>
</feature>
<gene>
    <name evidence="2" type="ORF">CEXT_124441</name>
</gene>
<sequence>MNKLGFLEQTLPETAFWRKAWHKRYFVLRDETQDRSPCLRCTKRTSSSPRPRHHGAQAHPGPGAVRPHRIHLRLDALSLRPGHRLPGQVALILAAEGTSSAPGHGSWRWGSSRTRGTPAIANVPPSILPHLFCWMRGGRRRNKHVYRETCSLPQESSAALSVESTAATLLPEEYNDNDMDPQRIKSRKKKEASNERLDEPATKRHFITPQSHC</sequence>
<keyword evidence="3" id="KW-1185">Reference proteome</keyword>
<evidence type="ECO:0008006" key="4">
    <source>
        <dbReference type="Google" id="ProtNLM"/>
    </source>
</evidence>
<evidence type="ECO:0000256" key="1">
    <source>
        <dbReference type="SAM" id="MobiDB-lite"/>
    </source>
</evidence>